<evidence type="ECO:0000313" key="2">
    <source>
        <dbReference type="Proteomes" id="UP001162992"/>
    </source>
</evidence>
<proteinExistence type="predicted"/>
<reference evidence="2" key="1">
    <citation type="journal article" date="2024" name="Proc. Natl. Acad. Sci. U.S.A.">
        <title>Extraordinary preservation of gene collinearity over three hundred million years revealed in homosporous lycophytes.</title>
        <authorList>
            <person name="Li C."/>
            <person name="Wickell D."/>
            <person name="Kuo L.Y."/>
            <person name="Chen X."/>
            <person name="Nie B."/>
            <person name="Liao X."/>
            <person name="Peng D."/>
            <person name="Ji J."/>
            <person name="Jenkins J."/>
            <person name="Williams M."/>
            <person name="Shu S."/>
            <person name="Plott C."/>
            <person name="Barry K."/>
            <person name="Rajasekar S."/>
            <person name="Grimwood J."/>
            <person name="Han X."/>
            <person name="Sun S."/>
            <person name="Hou Z."/>
            <person name="He W."/>
            <person name="Dai G."/>
            <person name="Sun C."/>
            <person name="Schmutz J."/>
            <person name="Leebens-Mack J.H."/>
            <person name="Li F.W."/>
            <person name="Wang L."/>
        </authorList>
    </citation>
    <scope>NUCLEOTIDE SEQUENCE [LARGE SCALE GENOMIC DNA]</scope>
    <source>
        <strain evidence="2">cv. PW_Plant_1</strain>
    </source>
</reference>
<gene>
    <name evidence="1" type="ORF">O6H91_14G062000</name>
</gene>
<keyword evidence="2" id="KW-1185">Reference proteome</keyword>
<dbReference type="EMBL" id="CM055105">
    <property type="protein sequence ID" value="KAJ7531864.1"/>
    <property type="molecule type" value="Genomic_DNA"/>
</dbReference>
<name>A0ACC2BQS1_DIPCM</name>
<evidence type="ECO:0000313" key="1">
    <source>
        <dbReference type="EMBL" id="KAJ7531864.1"/>
    </source>
</evidence>
<dbReference type="Proteomes" id="UP001162992">
    <property type="component" value="Chromosome 14"/>
</dbReference>
<organism evidence="1 2">
    <name type="scientific">Diphasiastrum complanatum</name>
    <name type="common">Issler's clubmoss</name>
    <name type="synonym">Lycopodium complanatum</name>
    <dbReference type="NCBI Taxonomy" id="34168"/>
    <lineage>
        <taxon>Eukaryota</taxon>
        <taxon>Viridiplantae</taxon>
        <taxon>Streptophyta</taxon>
        <taxon>Embryophyta</taxon>
        <taxon>Tracheophyta</taxon>
        <taxon>Lycopodiopsida</taxon>
        <taxon>Lycopodiales</taxon>
        <taxon>Lycopodiaceae</taxon>
        <taxon>Lycopodioideae</taxon>
        <taxon>Diphasiastrum</taxon>
    </lineage>
</organism>
<accession>A0ACC2BQS1</accession>
<comment type="caution">
    <text evidence="1">The sequence shown here is derived from an EMBL/GenBank/DDBJ whole genome shotgun (WGS) entry which is preliminary data.</text>
</comment>
<protein>
    <submittedName>
        <fullName evidence="1">Uncharacterized protein</fullName>
    </submittedName>
</protein>
<sequence>MGLRVRMEMEQSAELRKLASDLDNPPDSWEMADLEERMKRLITLPEPICTTSGADTAVTQSVAISPVDQVDSVLREAVQNPRIRMTILRLEQEVERFVRNPKLQQLEFQPMRSSYLRLAAHRVAQHYFLQSTVVDSSSVEGSRIVARKTSESRYPSIRLADIPVESSTEDKPSSSAKVAIKQRPNKTSRTNGENGKSELGAQINPLKSMEERKEEYNRARARIFSGSDLAGNVGEEEVDIDIVQVKDHFTVASLKPKLNNNVEEIRETIPVPTELCEARVHKKPERESLNKARVNSKVAIFRDLEKDRRDPDYDRNPDKFVQHFDPGFGLSTSTFGLQGMYGPLINYNTEFPQLGGHPRPQMHMEQLPPCPLPQQMPWMSPVSSLGYRPSDGYTGQFNQGHGTPHTATAMYMHSPLAYHGPSIAYTFSHDRYQQSFSQPQPQPQPQPQQQQDQQPEASINQARCR</sequence>